<dbReference type="InterPro" id="IPR008271">
    <property type="entry name" value="Ser/Thr_kinase_AS"/>
</dbReference>
<keyword evidence="4" id="KW-0418">Kinase</keyword>
<feature type="binding site" evidence="3">
    <location>
        <position position="111"/>
    </location>
    <ligand>
        <name>ATP</name>
        <dbReference type="ChEBI" id="CHEBI:30616"/>
    </ligand>
</feature>
<dbReference type="EMBL" id="JAIFTL010000174">
    <property type="protein sequence ID" value="KAG9321940.1"/>
    <property type="molecule type" value="Genomic_DNA"/>
</dbReference>
<dbReference type="PANTHER" id="PTHR24346">
    <property type="entry name" value="MAP/MICROTUBULE AFFINITY-REGULATING KINASE"/>
    <property type="match status" value="1"/>
</dbReference>
<keyword evidence="4" id="KW-0723">Serine/threonine-protein kinase</keyword>
<dbReference type="FunFam" id="3.30.200.20:FF:000314">
    <property type="entry name" value="Serine/threonine protein kinase"/>
    <property type="match status" value="1"/>
</dbReference>
<feature type="region of interest" description="Disordered" evidence="5">
    <location>
        <begin position="1"/>
        <end position="60"/>
    </location>
</feature>
<dbReference type="GO" id="GO:0005634">
    <property type="term" value="C:nucleus"/>
    <property type="evidence" value="ECO:0007669"/>
    <property type="project" value="TreeGrafter"/>
</dbReference>
<dbReference type="PROSITE" id="PS50011">
    <property type="entry name" value="PROTEIN_KINASE_DOM"/>
    <property type="match status" value="1"/>
</dbReference>
<reference evidence="7" key="1">
    <citation type="submission" date="2021-07" db="EMBL/GenBank/DDBJ databases">
        <title>Draft genome of Mortierella alpina, strain LL118, isolated from an aspen leaf litter sample.</title>
        <authorList>
            <person name="Yang S."/>
            <person name="Vinatzer B.A."/>
        </authorList>
    </citation>
    <scope>NUCLEOTIDE SEQUENCE</scope>
    <source>
        <strain evidence="7">LL118</strain>
    </source>
</reference>
<feature type="compositionally biased region" description="Polar residues" evidence="5">
    <location>
        <begin position="1"/>
        <end position="24"/>
    </location>
</feature>
<feature type="domain" description="Protein kinase" evidence="6">
    <location>
        <begin position="82"/>
        <end position="432"/>
    </location>
</feature>
<accession>A0A9P8D0T8</accession>
<sequence>MTTIPDTTFDPMSTQRMPQLSTSHLVPGAPMDGTLRSPLTPPPTPLISDNGSNGGHHDTSKLTLSARQLQHHALQPEFLAAYTLGDELGSGGFGFVVSATRNSDHKEVAVKFIFRDKVPVHGWAKDPELGVIPMEIYVLRNVQHRNIIGFLNVYQDVKFFYLVMELHGTPWSASNPLLSKNNNSNANAKNNNNTTMVEAMASATLNQRGMVGSNSTTSSSNTSSSSLSFPMSASTSSSSSSLSHSGSENDLFEPPKPALLVRRTSCDLFECIEHHSKFSESQARMIFRQIVECVDYLNSRGICHRDIKDENIVIDNDFTVKLIDFGSAVIIPRPQGKLFDRFYGTINYASPEILKGEKYRAESAEIWSLGILLYTILYGEVPFNDPVQAISGPYISPRVRSSNECLHLLNWMLAKTPDRRATIEDVVNHPWLAGLSLPGSA</sequence>
<dbReference type="InterPro" id="IPR000719">
    <property type="entry name" value="Prot_kinase_dom"/>
</dbReference>
<dbReference type="PANTHER" id="PTHR24346:SF72">
    <property type="entry name" value="CAMK PROTEIN KINASE"/>
    <property type="match status" value="1"/>
</dbReference>
<feature type="compositionally biased region" description="Low complexity" evidence="5">
    <location>
        <begin position="213"/>
        <end position="230"/>
    </location>
</feature>
<evidence type="ECO:0000256" key="1">
    <source>
        <dbReference type="ARBA" id="ARBA00022741"/>
    </source>
</evidence>
<dbReference type="PROSITE" id="PS00108">
    <property type="entry name" value="PROTEIN_KINASE_ST"/>
    <property type="match status" value="1"/>
</dbReference>
<evidence type="ECO:0000313" key="8">
    <source>
        <dbReference type="Proteomes" id="UP000717515"/>
    </source>
</evidence>
<dbReference type="GO" id="GO:0005524">
    <property type="term" value="F:ATP binding"/>
    <property type="evidence" value="ECO:0007669"/>
    <property type="project" value="UniProtKB-UniRule"/>
</dbReference>
<gene>
    <name evidence="7" type="ORF">KVV02_006912</name>
</gene>
<evidence type="ECO:0000256" key="4">
    <source>
        <dbReference type="RuleBase" id="RU000304"/>
    </source>
</evidence>
<dbReference type="GO" id="GO:0045719">
    <property type="term" value="P:negative regulation of glycogen biosynthetic process"/>
    <property type="evidence" value="ECO:0007669"/>
    <property type="project" value="TreeGrafter"/>
</dbReference>
<dbReference type="SMART" id="SM00220">
    <property type="entry name" value="S_TKc"/>
    <property type="match status" value="1"/>
</dbReference>
<dbReference type="SUPFAM" id="SSF56112">
    <property type="entry name" value="Protein kinase-like (PK-like)"/>
    <property type="match status" value="2"/>
</dbReference>
<dbReference type="InterPro" id="IPR017441">
    <property type="entry name" value="Protein_kinase_ATP_BS"/>
</dbReference>
<evidence type="ECO:0000256" key="5">
    <source>
        <dbReference type="SAM" id="MobiDB-lite"/>
    </source>
</evidence>
<dbReference type="Gene3D" id="3.30.200.20">
    <property type="entry name" value="Phosphorylase Kinase, domain 1"/>
    <property type="match status" value="1"/>
</dbReference>
<evidence type="ECO:0000259" key="6">
    <source>
        <dbReference type="PROSITE" id="PS50011"/>
    </source>
</evidence>
<evidence type="ECO:0000256" key="2">
    <source>
        <dbReference type="ARBA" id="ARBA00022840"/>
    </source>
</evidence>
<feature type="region of interest" description="Disordered" evidence="5">
    <location>
        <begin position="209"/>
        <end position="230"/>
    </location>
</feature>
<dbReference type="GO" id="GO:0005829">
    <property type="term" value="C:cytosol"/>
    <property type="evidence" value="ECO:0007669"/>
    <property type="project" value="TreeGrafter"/>
</dbReference>
<keyword evidence="4" id="KW-0808">Transferase</keyword>
<dbReference type="GO" id="GO:0035556">
    <property type="term" value="P:intracellular signal transduction"/>
    <property type="evidence" value="ECO:0007669"/>
    <property type="project" value="TreeGrafter"/>
</dbReference>
<dbReference type="InterPro" id="IPR011009">
    <property type="entry name" value="Kinase-like_dom_sf"/>
</dbReference>
<keyword evidence="2 3" id="KW-0067">ATP-binding</keyword>
<organism evidence="7 8">
    <name type="scientific">Mortierella alpina</name>
    <name type="common">Oleaginous fungus</name>
    <name type="synonym">Mortierella renispora</name>
    <dbReference type="NCBI Taxonomy" id="64518"/>
    <lineage>
        <taxon>Eukaryota</taxon>
        <taxon>Fungi</taxon>
        <taxon>Fungi incertae sedis</taxon>
        <taxon>Mucoromycota</taxon>
        <taxon>Mortierellomycotina</taxon>
        <taxon>Mortierellomycetes</taxon>
        <taxon>Mortierellales</taxon>
        <taxon>Mortierellaceae</taxon>
        <taxon>Mortierella</taxon>
    </lineage>
</organism>
<comment type="caution">
    <text evidence="7">The sequence shown here is derived from an EMBL/GenBank/DDBJ whole genome shotgun (WGS) entry which is preliminary data.</text>
</comment>
<evidence type="ECO:0000313" key="7">
    <source>
        <dbReference type="EMBL" id="KAG9321940.1"/>
    </source>
</evidence>
<dbReference type="Proteomes" id="UP000717515">
    <property type="component" value="Unassembled WGS sequence"/>
</dbReference>
<dbReference type="GO" id="GO:0004674">
    <property type="term" value="F:protein serine/threonine kinase activity"/>
    <property type="evidence" value="ECO:0007669"/>
    <property type="project" value="UniProtKB-KW"/>
</dbReference>
<dbReference type="Gene3D" id="1.10.510.10">
    <property type="entry name" value="Transferase(Phosphotransferase) domain 1"/>
    <property type="match status" value="1"/>
</dbReference>
<proteinExistence type="inferred from homology"/>
<protein>
    <recommendedName>
        <fullName evidence="6">Protein kinase domain-containing protein</fullName>
    </recommendedName>
</protein>
<dbReference type="AlphaFoldDB" id="A0A9P8D0T8"/>
<dbReference type="FunFam" id="1.10.510.10:FF:000571">
    <property type="entry name" value="Maternal embryonic leucine zipper kinase"/>
    <property type="match status" value="1"/>
</dbReference>
<name>A0A9P8D0T8_MORAP</name>
<dbReference type="PROSITE" id="PS00107">
    <property type="entry name" value="PROTEIN_KINASE_ATP"/>
    <property type="match status" value="1"/>
</dbReference>
<keyword evidence="1 3" id="KW-0547">Nucleotide-binding</keyword>
<comment type="similarity">
    <text evidence="4">Belongs to the protein kinase superfamily.</text>
</comment>
<evidence type="ECO:0000256" key="3">
    <source>
        <dbReference type="PROSITE-ProRule" id="PRU10141"/>
    </source>
</evidence>
<dbReference type="Pfam" id="PF00069">
    <property type="entry name" value="Pkinase"/>
    <property type="match status" value="2"/>
</dbReference>